<sequence>MKKIKIVVAKTYMPTVGKSKLAEVYETEDKLIKELVEKKVNGDEISDLEILQRLKKIKAKPVGKVSIICK</sequence>
<protein>
    <submittedName>
        <fullName evidence="1">Uncharacterized protein</fullName>
    </submittedName>
</protein>
<evidence type="ECO:0000313" key="1">
    <source>
        <dbReference type="EMBL" id="GAF97024.1"/>
    </source>
</evidence>
<dbReference type="AlphaFoldDB" id="X0TUW9"/>
<organism evidence="1">
    <name type="scientific">marine sediment metagenome</name>
    <dbReference type="NCBI Taxonomy" id="412755"/>
    <lineage>
        <taxon>unclassified sequences</taxon>
        <taxon>metagenomes</taxon>
        <taxon>ecological metagenomes</taxon>
    </lineage>
</organism>
<dbReference type="EMBL" id="BARS01013461">
    <property type="protein sequence ID" value="GAF97024.1"/>
    <property type="molecule type" value="Genomic_DNA"/>
</dbReference>
<accession>X0TUW9</accession>
<name>X0TUW9_9ZZZZ</name>
<gene>
    <name evidence="1" type="ORF">S01H1_23359</name>
</gene>
<comment type="caution">
    <text evidence="1">The sequence shown here is derived from an EMBL/GenBank/DDBJ whole genome shotgun (WGS) entry which is preliminary data.</text>
</comment>
<reference evidence="1" key="1">
    <citation type="journal article" date="2014" name="Front. Microbiol.">
        <title>High frequency of phylogenetically diverse reductive dehalogenase-homologous genes in deep subseafloor sedimentary metagenomes.</title>
        <authorList>
            <person name="Kawai M."/>
            <person name="Futagami T."/>
            <person name="Toyoda A."/>
            <person name="Takaki Y."/>
            <person name="Nishi S."/>
            <person name="Hori S."/>
            <person name="Arai W."/>
            <person name="Tsubouchi T."/>
            <person name="Morono Y."/>
            <person name="Uchiyama I."/>
            <person name="Ito T."/>
            <person name="Fujiyama A."/>
            <person name="Inagaki F."/>
            <person name="Takami H."/>
        </authorList>
    </citation>
    <scope>NUCLEOTIDE SEQUENCE</scope>
    <source>
        <strain evidence="1">Expedition CK06-06</strain>
    </source>
</reference>
<proteinExistence type="predicted"/>